<dbReference type="InterPro" id="IPR035437">
    <property type="entry name" value="SNase_OB-fold_sf"/>
</dbReference>
<dbReference type="InterPro" id="IPR016071">
    <property type="entry name" value="Staphylococal_nuclease_OB-fold"/>
</dbReference>
<dbReference type="SUPFAM" id="SSF50199">
    <property type="entry name" value="Staphylococcal nuclease"/>
    <property type="match status" value="1"/>
</dbReference>
<evidence type="ECO:0000256" key="1">
    <source>
        <dbReference type="SAM" id="SignalP"/>
    </source>
</evidence>
<comment type="caution">
    <text evidence="3">The sequence shown here is derived from an EMBL/GenBank/DDBJ whole genome shotgun (WGS) entry which is preliminary data.</text>
</comment>
<sequence length="185" mass="20102">MSFGKLVTLAMLSAFSAGAGYSYVAEKHGLPLPGVAVSRETASTTKIETVSPSVQLIKTSPSTSHVQPADFTPYTLCSDAIRIHCVVDGDTLWHNGTKIRVADIDTPEISKPKCSSEAARGAKATRRFLELVNAGPVEFQAWPGRDEDKYGRKLRVLVRDGRSLGDILVSEGLARTWSGRRQPWC</sequence>
<dbReference type="Proteomes" id="UP001595377">
    <property type="component" value="Unassembled WGS sequence"/>
</dbReference>
<dbReference type="PROSITE" id="PS50830">
    <property type="entry name" value="TNASE_3"/>
    <property type="match status" value="1"/>
</dbReference>
<evidence type="ECO:0000259" key="2">
    <source>
        <dbReference type="PROSITE" id="PS50830"/>
    </source>
</evidence>
<organism evidence="3 4">
    <name type="scientific">Shinella pollutisoli</name>
    <dbReference type="NCBI Taxonomy" id="2250594"/>
    <lineage>
        <taxon>Bacteria</taxon>
        <taxon>Pseudomonadati</taxon>
        <taxon>Pseudomonadota</taxon>
        <taxon>Alphaproteobacteria</taxon>
        <taxon>Hyphomicrobiales</taxon>
        <taxon>Rhizobiaceae</taxon>
        <taxon>Shinella</taxon>
    </lineage>
</organism>
<proteinExistence type="predicted"/>
<dbReference type="RefSeq" id="WP_257318428.1">
    <property type="nucleotide sequence ID" value="NZ_JANFDG010000056.1"/>
</dbReference>
<dbReference type="Gene3D" id="2.40.50.90">
    <property type="match status" value="1"/>
</dbReference>
<feature type="domain" description="TNase-like" evidence="2">
    <location>
        <begin position="77"/>
        <end position="185"/>
    </location>
</feature>
<keyword evidence="4" id="KW-1185">Reference proteome</keyword>
<feature type="signal peptide" evidence="1">
    <location>
        <begin position="1"/>
        <end position="19"/>
    </location>
</feature>
<dbReference type="EMBL" id="JBHRSP010000051">
    <property type="protein sequence ID" value="MFC3076264.1"/>
    <property type="molecule type" value="Genomic_DNA"/>
</dbReference>
<evidence type="ECO:0000313" key="3">
    <source>
        <dbReference type="EMBL" id="MFC3076264.1"/>
    </source>
</evidence>
<accession>A0ABV7DP86</accession>
<protein>
    <submittedName>
        <fullName evidence="3">Thermonuclease family protein</fullName>
    </submittedName>
</protein>
<gene>
    <name evidence="3" type="ORF">ACFOHH_24335</name>
</gene>
<evidence type="ECO:0000313" key="4">
    <source>
        <dbReference type="Proteomes" id="UP001595377"/>
    </source>
</evidence>
<reference evidence="4" key="1">
    <citation type="journal article" date="2019" name="Int. J. Syst. Evol. Microbiol.">
        <title>The Global Catalogue of Microorganisms (GCM) 10K type strain sequencing project: providing services to taxonomists for standard genome sequencing and annotation.</title>
        <authorList>
            <consortium name="The Broad Institute Genomics Platform"/>
            <consortium name="The Broad Institute Genome Sequencing Center for Infectious Disease"/>
            <person name="Wu L."/>
            <person name="Ma J."/>
        </authorList>
    </citation>
    <scope>NUCLEOTIDE SEQUENCE [LARGE SCALE GENOMIC DNA]</scope>
    <source>
        <strain evidence="4">KCTC 52677</strain>
    </source>
</reference>
<feature type="chain" id="PRO_5047263426" evidence="1">
    <location>
        <begin position="20"/>
        <end position="185"/>
    </location>
</feature>
<name>A0ABV7DP86_9HYPH</name>
<dbReference type="Pfam" id="PF00565">
    <property type="entry name" value="SNase"/>
    <property type="match status" value="1"/>
</dbReference>
<keyword evidence="1" id="KW-0732">Signal</keyword>